<dbReference type="SUPFAM" id="SSF53328">
    <property type="entry name" value="Formyltransferase"/>
    <property type="match status" value="1"/>
</dbReference>
<dbReference type="PATRIC" id="fig|1227493.4.peg.114"/>
<dbReference type="STRING" id="1227493.C483_00645"/>
<feature type="compositionally biased region" description="Basic and acidic residues" evidence="1">
    <location>
        <begin position="285"/>
        <end position="304"/>
    </location>
</feature>
<keyword evidence="4" id="KW-1185">Reference proteome</keyword>
<accession>M0AD00</accession>
<reference evidence="3 4" key="1">
    <citation type="journal article" date="2014" name="PLoS Genet.">
        <title>Phylogenetically driven sequencing of extremely halophilic archaea reveals strategies for static and dynamic osmo-response.</title>
        <authorList>
            <person name="Becker E.A."/>
            <person name="Seitzer P.M."/>
            <person name="Tritt A."/>
            <person name="Larsen D."/>
            <person name="Krusor M."/>
            <person name="Yao A.I."/>
            <person name="Wu D."/>
            <person name="Madern D."/>
            <person name="Eisen J.A."/>
            <person name="Darling A.E."/>
            <person name="Facciotti M.T."/>
        </authorList>
    </citation>
    <scope>NUCLEOTIDE SEQUENCE [LARGE SCALE GENOMIC DNA]</scope>
    <source>
        <strain evidence="3 4">JCM 10989</strain>
    </source>
</reference>
<organism evidence="3 4">
    <name type="scientific">Natrialba hulunbeirensis JCM 10989</name>
    <dbReference type="NCBI Taxonomy" id="1227493"/>
    <lineage>
        <taxon>Archaea</taxon>
        <taxon>Methanobacteriati</taxon>
        <taxon>Methanobacteriota</taxon>
        <taxon>Stenosarchaea group</taxon>
        <taxon>Halobacteria</taxon>
        <taxon>Halobacteriales</taxon>
        <taxon>Natrialbaceae</taxon>
        <taxon>Natrialba</taxon>
    </lineage>
</organism>
<name>M0AD00_9EURY</name>
<evidence type="ECO:0000313" key="4">
    <source>
        <dbReference type="Proteomes" id="UP000011519"/>
    </source>
</evidence>
<dbReference type="OrthoDB" id="168093at2157"/>
<keyword evidence="3" id="KW-0808">Transferase</keyword>
<sequence length="304" mass="33932">MDCERVCLLLDDEWCPAYQLAAVQELAAHTAVEIPLVVLNDETFRLREQSPAYLARRLRSWGTWAPVCGATTVSRAIRGPPAYDERHHYTTVDALDDAAVVRCSPIWQDDRWQSLPDPVVDTIAAESDVAIRFGFGLLTGRILGALEYGVLSFHLGDIREYRGRIGALWEYLEDEPAAGVTLQQLTQRVDGGRIVAVDDVPIARRDTYGAVKRRQRSILGALLVEGVQNLNDPDFEPKVPETLGPYRSSPTVRELGRFLRKNGANVVRRVVASHPDSGSDSDSDSDSHSDSERETRRYQVNEFS</sequence>
<dbReference type="AlphaFoldDB" id="M0AD00"/>
<dbReference type="InterPro" id="IPR036477">
    <property type="entry name" value="Formyl_transf_N_sf"/>
</dbReference>
<dbReference type="Pfam" id="PF00551">
    <property type="entry name" value="Formyl_trans_N"/>
    <property type="match status" value="1"/>
</dbReference>
<comment type="caution">
    <text evidence="3">The sequence shown here is derived from an EMBL/GenBank/DDBJ whole genome shotgun (WGS) entry which is preliminary data.</text>
</comment>
<dbReference type="Gene3D" id="3.40.50.170">
    <property type="entry name" value="Formyl transferase, N-terminal domain"/>
    <property type="match status" value="1"/>
</dbReference>
<feature type="domain" description="Formyl transferase N-terminal" evidence="2">
    <location>
        <begin position="124"/>
        <end position="224"/>
    </location>
</feature>
<dbReference type="EMBL" id="AOIM01000006">
    <property type="protein sequence ID" value="ELY95742.1"/>
    <property type="molecule type" value="Genomic_DNA"/>
</dbReference>
<dbReference type="RefSeq" id="WP_006651408.1">
    <property type="nucleotide sequence ID" value="NZ_AOIM01000006.1"/>
</dbReference>
<evidence type="ECO:0000259" key="2">
    <source>
        <dbReference type="Pfam" id="PF00551"/>
    </source>
</evidence>
<dbReference type="InterPro" id="IPR002376">
    <property type="entry name" value="Formyl_transf_N"/>
</dbReference>
<evidence type="ECO:0000313" key="3">
    <source>
        <dbReference type="EMBL" id="ELY95742.1"/>
    </source>
</evidence>
<dbReference type="Proteomes" id="UP000011519">
    <property type="component" value="Unassembled WGS sequence"/>
</dbReference>
<dbReference type="GO" id="GO:0016740">
    <property type="term" value="F:transferase activity"/>
    <property type="evidence" value="ECO:0007669"/>
    <property type="project" value="UniProtKB-KW"/>
</dbReference>
<feature type="region of interest" description="Disordered" evidence="1">
    <location>
        <begin position="269"/>
        <end position="304"/>
    </location>
</feature>
<protein>
    <submittedName>
        <fullName evidence="3">Formyl transferase</fullName>
    </submittedName>
</protein>
<proteinExistence type="predicted"/>
<gene>
    <name evidence="3" type="ORF">C483_00645</name>
</gene>
<evidence type="ECO:0000256" key="1">
    <source>
        <dbReference type="SAM" id="MobiDB-lite"/>
    </source>
</evidence>